<sequence length="291" mass="32097">MSEFSKPRADMGIASGASLAERIESLAQSVRAEPAAAAHRWPLFQMLCLTGEWERALLQLQVLAQLDQSRERTARTYRDLIRAERWRERVMLGALEPAFVYDDVDAWMRGLLDALRHAARGEWDMCDEARLRALDMAPLVSGFDGPNTFQWIGDGDSRLGPVCEFFAAGGYRWIALSDVANWRIPRPTALIDLVWAPCALTLRGGAVLHGFMPARYSGSTHAQRDDRDELCQGSKSVWQQVGRTGVVGLGRKTWTTDAGDFGIFELAECSFGDGAPGANPPLDTGDTQAQP</sequence>
<dbReference type="RefSeq" id="WP_087043834.1">
    <property type="nucleotide sequence ID" value="NZ_FCOB02000005.1"/>
</dbReference>
<reference evidence="1" key="1">
    <citation type="submission" date="2016-01" db="EMBL/GenBank/DDBJ databases">
        <authorList>
            <person name="Peeters C."/>
        </authorList>
    </citation>
    <scope>NUCLEOTIDE SEQUENCE [LARGE SCALE GENOMIC DNA]</scope>
    <source>
        <strain evidence="1">LMG 29326</strain>
    </source>
</reference>
<dbReference type="AlphaFoldDB" id="A0A158A8S8"/>
<gene>
    <name evidence="1" type="ORF">AWB83_01498</name>
</gene>
<organism evidence="1 2">
    <name type="scientific">Caballeronia ptereochthonis</name>
    <dbReference type="NCBI Taxonomy" id="1777144"/>
    <lineage>
        <taxon>Bacteria</taxon>
        <taxon>Pseudomonadati</taxon>
        <taxon>Pseudomonadota</taxon>
        <taxon>Betaproteobacteria</taxon>
        <taxon>Burkholderiales</taxon>
        <taxon>Burkholderiaceae</taxon>
        <taxon>Caballeronia</taxon>
    </lineage>
</organism>
<keyword evidence="2" id="KW-1185">Reference proteome</keyword>
<dbReference type="SUPFAM" id="SSF144059">
    <property type="entry name" value="ImpE-like"/>
    <property type="match status" value="1"/>
</dbReference>
<proteinExistence type="predicted"/>
<evidence type="ECO:0000313" key="1">
    <source>
        <dbReference type="EMBL" id="SAK54193.1"/>
    </source>
</evidence>
<dbReference type="EMBL" id="FCOB02000005">
    <property type="protein sequence ID" value="SAK54193.1"/>
    <property type="molecule type" value="Genomic_DNA"/>
</dbReference>
<dbReference type="Pfam" id="PF07024">
    <property type="entry name" value="ImpE"/>
    <property type="match status" value="1"/>
</dbReference>
<evidence type="ECO:0000313" key="2">
    <source>
        <dbReference type="Proteomes" id="UP000054978"/>
    </source>
</evidence>
<dbReference type="Gene3D" id="1.25.40.10">
    <property type="entry name" value="Tetratricopeptide repeat domain"/>
    <property type="match status" value="1"/>
</dbReference>
<name>A0A158A8S8_9BURK</name>
<dbReference type="OrthoDB" id="5416084at2"/>
<dbReference type="STRING" id="1777144.AWB83_01498"/>
<dbReference type="Proteomes" id="UP000054978">
    <property type="component" value="Unassembled WGS sequence"/>
</dbReference>
<dbReference type="PIRSF" id="PIRSF029288">
    <property type="entry name" value="SciE_ImpE"/>
    <property type="match status" value="1"/>
</dbReference>
<accession>A0A158A8S8</accession>
<protein>
    <submittedName>
        <fullName evidence="1">Virulence protein, SciE type</fullName>
    </submittedName>
</protein>
<dbReference type="InterPro" id="IPR011990">
    <property type="entry name" value="TPR-like_helical_dom_sf"/>
</dbReference>
<dbReference type="InterPro" id="IPR009211">
    <property type="entry name" value="TagJ"/>
</dbReference>
<comment type="caution">
    <text evidence="1">The sequence shown here is derived from an EMBL/GenBank/DDBJ whole genome shotgun (WGS) entry which is preliminary data.</text>
</comment>